<feature type="signal peptide" evidence="1">
    <location>
        <begin position="1"/>
        <end position="16"/>
    </location>
</feature>
<dbReference type="Gramene" id="HORVU.MOREX.r2.7HG0569770.1">
    <property type="protein sequence ID" value="HORVU.MOREX.r2.7HG0569770.1.CDS.1"/>
    <property type="gene ID" value="HORVU.MOREX.r2.7HG0569770"/>
</dbReference>
<protein>
    <recommendedName>
        <fullName evidence="4">Secreted protein</fullName>
    </recommendedName>
</protein>
<organism evidence="2 3">
    <name type="scientific">Hordeum vulgare subsp. vulgare</name>
    <name type="common">Domesticated barley</name>
    <dbReference type="NCBI Taxonomy" id="112509"/>
    <lineage>
        <taxon>Eukaryota</taxon>
        <taxon>Viridiplantae</taxon>
        <taxon>Streptophyta</taxon>
        <taxon>Embryophyta</taxon>
        <taxon>Tracheophyta</taxon>
        <taxon>Spermatophyta</taxon>
        <taxon>Magnoliopsida</taxon>
        <taxon>Liliopsida</taxon>
        <taxon>Poales</taxon>
        <taxon>Poaceae</taxon>
        <taxon>BOP clade</taxon>
        <taxon>Pooideae</taxon>
        <taxon>Triticodae</taxon>
        <taxon>Triticeae</taxon>
        <taxon>Hordeinae</taxon>
        <taxon>Hordeum</taxon>
    </lineage>
</organism>
<keyword evidence="3" id="KW-1185">Reference proteome</keyword>
<evidence type="ECO:0000313" key="2">
    <source>
        <dbReference type="EnsemblPlants" id="HORVU.MOREX.r3.7HG0686330.1.CDS1"/>
    </source>
</evidence>
<dbReference type="Gramene" id="HORVU.MOREX.r3.7HG0686330.1">
    <property type="protein sequence ID" value="HORVU.MOREX.r3.7HG0686330.1.CDS1"/>
    <property type="gene ID" value="HORVU.MOREX.r3.7HG0686330"/>
</dbReference>
<dbReference type="Proteomes" id="UP000011116">
    <property type="component" value="Chromosome 7H"/>
</dbReference>
<evidence type="ECO:0000256" key="1">
    <source>
        <dbReference type="SAM" id="SignalP"/>
    </source>
</evidence>
<proteinExistence type="predicted"/>
<evidence type="ECO:0008006" key="4">
    <source>
        <dbReference type="Google" id="ProtNLM"/>
    </source>
</evidence>
<dbReference type="EnsemblPlants" id="HORVU.MOREX.r3.7HG0686330.1">
    <property type="protein sequence ID" value="HORVU.MOREX.r3.7HG0686330.1.CDS1"/>
    <property type="gene ID" value="HORVU.MOREX.r3.7HG0686330"/>
</dbReference>
<evidence type="ECO:0000313" key="3">
    <source>
        <dbReference type="Proteomes" id="UP000011116"/>
    </source>
</evidence>
<reference evidence="3" key="1">
    <citation type="journal article" date="2012" name="Nature">
        <title>A physical, genetic and functional sequence assembly of the barley genome.</title>
        <authorList>
            <consortium name="The International Barley Genome Sequencing Consortium"/>
            <person name="Mayer K.F."/>
            <person name="Waugh R."/>
            <person name="Brown J.W."/>
            <person name="Schulman A."/>
            <person name="Langridge P."/>
            <person name="Platzer M."/>
            <person name="Fincher G.B."/>
            <person name="Muehlbauer G.J."/>
            <person name="Sato K."/>
            <person name="Close T.J."/>
            <person name="Wise R.P."/>
            <person name="Stein N."/>
        </authorList>
    </citation>
    <scope>NUCLEOTIDE SEQUENCE [LARGE SCALE GENOMIC DNA]</scope>
    <source>
        <strain evidence="3">cv. Morex</strain>
    </source>
</reference>
<keyword evidence="1" id="KW-0732">Signal</keyword>
<accession>A0A8I7BEC4</accession>
<dbReference type="AlphaFoldDB" id="A0A8I7BEC4"/>
<reference evidence="2" key="3">
    <citation type="submission" date="2022-01" db="UniProtKB">
        <authorList>
            <consortium name="EnsemblPlants"/>
        </authorList>
    </citation>
    <scope>IDENTIFICATION</scope>
    <source>
        <strain evidence="2">subsp. vulgare</strain>
    </source>
</reference>
<name>A0A8I7BEC4_HORVV</name>
<reference evidence="2" key="2">
    <citation type="submission" date="2020-10" db="EMBL/GenBank/DDBJ databases">
        <authorList>
            <person name="Scholz U."/>
            <person name="Mascher M."/>
            <person name="Fiebig A."/>
        </authorList>
    </citation>
    <scope>NUCLEOTIDE SEQUENCE [LARGE SCALE GENOMIC DNA]</scope>
    <source>
        <strain evidence="2">cv. Morex</strain>
    </source>
</reference>
<feature type="chain" id="PRO_5035214396" description="Secreted protein" evidence="1">
    <location>
        <begin position="17"/>
        <end position="124"/>
    </location>
</feature>
<sequence>MYHLCIFLLFLPSTCSSPGGWLGERLALLPLFHLIDDLILGHQTTTFAMCRMLQQCLPVPSLNITTCSAQDSLLHPVPFTSVCLYEVLGWAGMEDRAALAVLLDLLICAPVYLPTATESIKPLP</sequence>